<evidence type="ECO:0000313" key="2">
    <source>
        <dbReference type="EMBL" id="GAA5041995.1"/>
    </source>
</evidence>
<dbReference type="InterPro" id="IPR015424">
    <property type="entry name" value="PyrdxlP-dep_Trfase"/>
</dbReference>
<proteinExistence type="predicted"/>
<dbReference type="GO" id="GO:0009435">
    <property type="term" value="P:NAD+ biosynthetic process"/>
    <property type="evidence" value="ECO:0007669"/>
    <property type="project" value="InterPro"/>
</dbReference>
<comment type="caution">
    <text evidence="2">The sequence shown here is derived from an EMBL/GenBank/DDBJ whole genome shotgun (WGS) entry which is preliminary data.</text>
</comment>
<accession>A0AAV3UC43</accession>
<evidence type="ECO:0000256" key="1">
    <source>
        <dbReference type="ARBA" id="ARBA00022898"/>
    </source>
</evidence>
<dbReference type="GO" id="GO:0030429">
    <property type="term" value="F:kynureninase activity"/>
    <property type="evidence" value="ECO:0007669"/>
    <property type="project" value="InterPro"/>
</dbReference>
<dbReference type="GO" id="GO:0005737">
    <property type="term" value="C:cytoplasm"/>
    <property type="evidence" value="ECO:0007669"/>
    <property type="project" value="InterPro"/>
</dbReference>
<sequence>MDTDEIDAKRRDENDPLAHLRDRFHIPNDELYMDGNSLGPFSTDANRALSNAVDEWRERGIRGWTDADPEWFHYGERLGDRLAPQDTRV</sequence>
<dbReference type="Proteomes" id="UP001501729">
    <property type="component" value="Unassembled WGS sequence"/>
</dbReference>
<dbReference type="AlphaFoldDB" id="A0AAV3UC43"/>
<dbReference type="EMBL" id="BAABKX010000001">
    <property type="protein sequence ID" value="GAA5041995.1"/>
    <property type="molecule type" value="Genomic_DNA"/>
</dbReference>
<dbReference type="InterPro" id="IPR010111">
    <property type="entry name" value="Kynureninase"/>
</dbReference>
<protein>
    <recommendedName>
        <fullName evidence="4">Kynureninase</fullName>
    </recommendedName>
</protein>
<dbReference type="GO" id="GO:0030170">
    <property type="term" value="F:pyridoxal phosphate binding"/>
    <property type="evidence" value="ECO:0007669"/>
    <property type="project" value="InterPro"/>
</dbReference>
<dbReference type="GO" id="GO:0019441">
    <property type="term" value="P:L-tryptophan catabolic process to kynurenine"/>
    <property type="evidence" value="ECO:0007669"/>
    <property type="project" value="TreeGrafter"/>
</dbReference>
<dbReference type="PANTHER" id="PTHR14084:SF0">
    <property type="entry name" value="KYNURENINASE"/>
    <property type="match status" value="1"/>
</dbReference>
<dbReference type="InterPro" id="IPR015422">
    <property type="entry name" value="PyrdxlP-dep_Trfase_small"/>
</dbReference>
<evidence type="ECO:0000313" key="3">
    <source>
        <dbReference type="Proteomes" id="UP001501729"/>
    </source>
</evidence>
<gene>
    <name evidence="2" type="ORF">GCM10025751_04840</name>
</gene>
<keyword evidence="3" id="KW-1185">Reference proteome</keyword>
<dbReference type="PANTHER" id="PTHR14084">
    <property type="entry name" value="KYNURENINASE"/>
    <property type="match status" value="1"/>
</dbReference>
<keyword evidence="1" id="KW-0663">Pyridoxal phosphate</keyword>
<dbReference type="Gene3D" id="3.90.1150.10">
    <property type="entry name" value="Aspartate Aminotransferase, domain 1"/>
    <property type="match status" value="1"/>
</dbReference>
<evidence type="ECO:0008006" key="4">
    <source>
        <dbReference type="Google" id="ProtNLM"/>
    </source>
</evidence>
<reference evidence="2 3" key="1">
    <citation type="journal article" date="2019" name="Int. J. Syst. Evol. Microbiol.">
        <title>The Global Catalogue of Microorganisms (GCM) 10K type strain sequencing project: providing services to taxonomists for standard genome sequencing and annotation.</title>
        <authorList>
            <consortium name="The Broad Institute Genomics Platform"/>
            <consortium name="The Broad Institute Genome Sequencing Center for Infectious Disease"/>
            <person name="Wu L."/>
            <person name="Ma J."/>
        </authorList>
    </citation>
    <scope>NUCLEOTIDE SEQUENCE [LARGE SCALE GENOMIC DNA]</scope>
    <source>
        <strain evidence="2 3">JCM 17504</strain>
    </source>
</reference>
<dbReference type="SUPFAM" id="SSF53383">
    <property type="entry name" value="PLP-dependent transferases"/>
    <property type="match status" value="1"/>
</dbReference>
<organism evidence="2 3">
    <name type="scientific">Haladaptatus pallidirubidus</name>
    <dbReference type="NCBI Taxonomy" id="1008152"/>
    <lineage>
        <taxon>Archaea</taxon>
        <taxon>Methanobacteriati</taxon>
        <taxon>Methanobacteriota</taxon>
        <taxon>Stenosarchaea group</taxon>
        <taxon>Halobacteria</taxon>
        <taxon>Halobacteriales</taxon>
        <taxon>Haladaptataceae</taxon>
        <taxon>Haladaptatus</taxon>
    </lineage>
</organism>
<name>A0AAV3UC43_9EURY</name>
<dbReference type="GO" id="GO:0043420">
    <property type="term" value="P:anthranilate metabolic process"/>
    <property type="evidence" value="ECO:0007669"/>
    <property type="project" value="TreeGrafter"/>
</dbReference>